<feature type="transmembrane region" description="Helical" evidence="1">
    <location>
        <begin position="157"/>
        <end position="177"/>
    </location>
</feature>
<evidence type="ECO:0000313" key="2">
    <source>
        <dbReference type="EMBL" id="OGK31615.1"/>
    </source>
</evidence>
<dbReference type="EMBL" id="MFZT01000013">
    <property type="protein sequence ID" value="OGK31615.1"/>
    <property type="molecule type" value="Genomic_DNA"/>
</dbReference>
<feature type="transmembrane region" description="Helical" evidence="1">
    <location>
        <begin position="41"/>
        <end position="61"/>
    </location>
</feature>
<organism evidence="2 3">
    <name type="scientific">Candidatus Roizmanbacteria bacterium RIFCSPHIGHO2_02_FULL_43_11</name>
    <dbReference type="NCBI Taxonomy" id="1802043"/>
    <lineage>
        <taxon>Bacteria</taxon>
        <taxon>Candidatus Roizmaniibacteriota</taxon>
    </lineage>
</organism>
<feature type="transmembrane region" description="Helical" evidence="1">
    <location>
        <begin position="68"/>
        <end position="88"/>
    </location>
</feature>
<gene>
    <name evidence="2" type="ORF">A3D08_03455</name>
</gene>
<feature type="transmembrane region" description="Helical" evidence="1">
    <location>
        <begin position="133"/>
        <end position="151"/>
    </location>
</feature>
<feature type="transmembrane region" description="Helical" evidence="1">
    <location>
        <begin position="216"/>
        <end position="236"/>
    </location>
</feature>
<keyword evidence="1" id="KW-0472">Membrane</keyword>
<comment type="caution">
    <text evidence="2">The sequence shown here is derived from an EMBL/GenBank/DDBJ whole genome shotgun (WGS) entry which is preliminary data.</text>
</comment>
<accession>A0A1F7HKH1</accession>
<feature type="transmembrane region" description="Helical" evidence="1">
    <location>
        <begin position="18"/>
        <end position="35"/>
    </location>
</feature>
<feature type="transmembrane region" description="Helical" evidence="1">
    <location>
        <begin position="100"/>
        <end position="121"/>
    </location>
</feature>
<dbReference type="Proteomes" id="UP000178098">
    <property type="component" value="Unassembled WGS sequence"/>
</dbReference>
<sequence length="265" mass="30869">MYEIFLKLFSSIGKRQRFIIATVLLTLLYIGATFFSFEELYIFIPIILVSVYILTFFSILEGISRHEWIMLFIHPMYFALVWYLFYFFVPQRWLTRLPFLTIYFIFTYAILLSQNIFNVGVSRSLQLFRAAFSVNYLLLTVSAFLSYSLIISLRTDFATNGVLILIASFPLMLHALWSVEPREYVSKELIQFAAVLSVLLAEAGIIISFMPINQSIFALVLTSLFYSLAGMFHTYLQGALFRERVREYVLVALFALVVLMLTVRW</sequence>
<evidence type="ECO:0000313" key="3">
    <source>
        <dbReference type="Proteomes" id="UP000178098"/>
    </source>
</evidence>
<evidence type="ECO:0000256" key="1">
    <source>
        <dbReference type="SAM" id="Phobius"/>
    </source>
</evidence>
<feature type="transmembrane region" description="Helical" evidence="1">
    <location>
        <begin position="189"/>
        <end position="210"/>
    </location>
</feature>
<proteinExistence type="predicted"/>
<reference evidence="2 3" key="1">
    <citation type="journal article" date="2016" name="Nat. Commun.">
        <title>Thousands of microbial genomes shed light on interconnected biogeochemical processes in an aquifer system.</title>
        <authorList>
            <person name="Anantharaman K."/>
            <person name="Brown C.T."/>
            <person name="Hug L.A."/>
            <person name="Sharon I."/>
            <person name="Castelle C.J."/>
            <person name="Probst A.J."/>
            <person name="Thomas B.C."/>
            <person name="Singh A."/>
            <person name="Wilkins M.J."/>
            <person name="Karaoz U."/>
            <person name="Brodie E.L."/>
            <person name="Williams K.H."/>
            <person name="Hubbard S.S."/>
            <person name="Banfield J.F."/>
        </authorList>
    </citation>
    <scope>NUCLEOTIDE SEQUENCE [LARGE SCALE GENOMIC DNA]</scope>
</reference>
<feature type="transmembrane region" description="Helical" evidence="1">
    <location>
        <begin position="248"/>
        <end position="264"/>
    </location>
</feature>
<keyword evidence="1" id="KW-1133">Transmembrane helix</keyword>
<protein>
    <submittedName>
        <fullName evidence="2">Uncharacterized protein</fullName>
    </submittedName>
</protein>
<keyword evidence="1" id="KW-0812">Transmembrane</keyword>
<name>A0A1F7HKH1_9BACT</name>
<dbReference type="AlphaFoldDB" id="A0A1F7HKH1"/>